<dbReference type="AlphaFoldDB" id="A0A284QYC9"/>
<dbReference type="OrthoDB" id="498125at2759"/>
<evidence type="ECO:0000313" key="4">
    <source>
        <dbReference type="EMBL" id="SJL01491.1"/>
    </source>
</evidence>
<accession>A0A284QYC9</accession>
<organism evidence="4 5">
    <name type="scientific">Armillaria ostoyae</name>
    <name type="common">Armillaria root rot fungus</name>
    <dbReference type="NCBI Taxonomy" id="47428"/>
    <lineage>
        <taxon>Eukaryota</taxon>
        <taxon>Fungi</taxon>
        <taxon>Dikarya</taxon>
        <taxon>Basidiomycota</taxon>
        <taxon>Agaricomycotina</taxon>
        <taxon>Agaricomycetes</taxon>
        <taxon>Agaricomycetidae</taxon>
        <taxon>Agaricales</taxon>
        <taxon>Marasmiineae</taxon>
        <taxon>Physalacriaceae</taxon>
        <taxon>Armillaria</taxon>
    </lineage>
</organism>
<comment type="similarity">
    <text evidence="1">Belongs to the short-chain dehydrogenases/reductases (SDR) family.</text>
</comment>
<dbReference type="InterPro" id="IPR036291">
    <property type="entry name" value="NAD(P)-bd_dom_sf"/>
</dbReference>
<dbReference type="PRINTS" id="PR00081">
    <property type="entry name" value="GDHRDH"/>
</dbReference>
<protein>
    <submittedName>
        <fullName evidence="4">Related to dehydrogenase</fullName>
    </submittedName>
</protein>
<dbReference type="OMA" id="LCMREEL"/>
<proteinExistence type="inferred from homology"/>
<dbReference type="SUPFAM" id="SSF51735">
    <property type="entry name" value="NAD(P)-binding Rossmann-fold domains"/>
    <property type="match status" value="1"/>
</dbReference>
<dbReference type="InterPro" id="IPR020904">
    <property type="entry name" value="Sc_DH/Rdtase_CS"/>
</dbReference>
<dbReference type="STRING" id="47428.A0A284QYC9"/>
<dbReference type="Pfam" id="PF13561">
    <property type="entry name" value="adh_short_C2"/>
    <property type="match status" value="1"/>
</dbReference>
<keyword evidence="5" id="KW-1185">Reference proteome</keyword>
<dbReference type="FunFam" id="3.40.50.720:FF:000084">
    <property type="entry name" value="Short-chain dehydrogenase reductase"/>
    <property type="match status" value="1"/>
</dbReference>
<dbReference type="PANTHER" id="PTHR24321">
    <property type="entry name" value="DEHYDROGENASES, SHORT CHAIN"/>
    <property type="match status" value="1"/>
</dbReference>
<name>A0A284QYC9_ARMOS</name>
<dbReference type="Proteomes" id="UP000219338">
    <property type="component" value="Unassembled WGS sequence"/>
</dbReference>
<dbReference type="InterPro" id="IPR002347">
    <property type="entry name" value="SDR_fam"/>
</dbReference>
<dbReference type="PANTHER" id="PTHR24321:SF12">
    <property type="entry name" value="SHORT-CHAIN DEHYDROGENASE_REDUCTASE FAMILY, PUTATIVE (AFU_ORTHOLOGUE AFUA_5G14340)-RELATED"/>
    <property type="match status" value="1"/>
</dbReference>
<evidence type="ECO:0000256" key="2">
    <source>
        <dbReference type="ARBA" id="ARBA00022857"/>
    </source>
</evidence>
<reference evidence="5" key="1">
    <citation type="journal article" date="2017" name="Nat. Ecol. Evol.">
        <title>Genome expansion and lineage-specific genetic innovations in the forest pathogenic fungi Armillaria.</title>
        <authorList>
            <person name="Sipos G."/>
            <person name="Prasanna A.N."/>
            <person name="Walter M.C."/>
            <person name="O'Connor E."/>
            <person name="Balint B."/>
            <person name="Krizsan K."/>
            <person name="Kiss B."/>
            <person name="Hess J."/>
            <person name="Varga T."/>
            <person name="Slot J."/>
            <person name="Riley R."/>
            <person name="Boka B."/>
            <person name="Rigling D."/>
            <person name="Barry K."/>
            <person name="Lee J."/>
            <person name="Mihaltcheva S."/>
            <person name="LaButti K."/>
            <person name="Lipzen A."/>
            <person name="Waldron R."/>
            <person name="Moloney N.M."/>
            <person name="Sperisen C."/>
            <person name="Kredics L."/>
            <person name="Vagvoelgyi C."/>
            <person name="Patrignani A."/>
            <person name="Fitzpatrick D."/>
            <person name="Nagy I."/>
            <person name="Doyle S."/>
            <person name="Anderson J.B."/>
            <person name="Grigoriev I.V."/>
            <person name="Gueldener U."/>
            <person name="Muensterkoetter M."/>
            <person name="Nagy L.G."/>
        </authorList>
    </citation>
    <scope>NUCLEOTIDE SEQUENCE [LARGE SCALE GENOMIC DNA]</scope>
    <source>
        <strain evidence="5">C18/9</strain>
    </source>
</reference>
<dbReference type="PROSITE" id="PS00061">
    <property type="entry name" value="ADH_SHORT"/>
    <property type="match status" value="1"/>
</dbReference>
<dbReference type="GO" id="GO:0016491">
    <property type="term" value="F:oxidoreductase activity"/>
    <property type="evidence" value="ECO:0007669"/>
    <property type="project" value="UniProtKB-KW"/>
</dbReference>
<dbReference type="CDD" id="cd05233">
    <property type="entry name" value="SDR_c"/>
    <property type="match status" value="1"/>
</dbReference>
<keyword evidence="3" id="KW-0560">Oxidoreductase</keyword>
<gene>
    <name evidence="4" type="ORF">ARMOST_04813</name>
</gene>
<evidence type="ECO:0000313" key="5">
    <source>
        <dbReference type="Proteomes" id="UP000219338"/>
    </source>
</evidence>
<keyword evidence="2" id="KW-0521">NADP</keyword>
<dbReference type="PRINTS" id="PR00080">
    <property type="entry name" value="SDRFAMILY"/>
</dbReference>
<evidence type="ECO:0000256" key="1">
    <source>
        <dbReference type="ARBA" id="ARBA00006484"/>
    </source>
</evidence>
<dbReference type="Gene3D" id="3.40.50.720">
    <property type="entry name" value="NAD(P)-binding Rossmann-like Domain"/>
    <property type="match status" value="1"/>
</dbReference>
<dbReference type="EMBL" id="FUEG01000003">
    <property type="protein sequence ID" value="SJL01491.1"/>
    <property type="molecule type" value="Genomic_DNA"/>
</dbReference>
<evidence type="ECO:0000256" key="3">
    <source>
        <dbReference type="ARBA" id="ARBA00023002"/>
    </source>
</evidence>
<sequence>MKVSEQLSSKTSAELIALSPSKDGWQRPAFGMRTHAGVLISNASPLSLYIVHPMFSVPGIALITGAGSGIGRATALAFARAGASGLHLVDINRARLEQASKDVSTVATNPEFKSHISETDVTKEDRVVQMVQDTLKTFGRIDYAANIAGITESVLGPTADTSLETYDRVNNLNARGVFLCMREELKAMRAQEPLARIPGRPGVRGSITNMSSIAGCIGLNGVTSYVASKHAVVGMTKAAAISHSVDGIRVNAVCPGYVDTPLLRDLGDLVDVSVLEKMTPMNRLALTEEVADVVVFMASERASYVTGHSFVVDGGLSIA</sequence>